<organism evidence="1 2">
    <name type="scientific">Paraglaciecola mesophila</name>
    <dbReference type="NCBI Taxonomy" id="197222"/>
    <lineage>
        <taxon>Bacteria</taxon>
        <taxon>Pseudomonadati</taxon>
        <taxon>Pseudomonadota</taxon>
        <taxon>Gammaproteobacteria</taxon>
        <taxon>Alteromonadales</taxon>
        <taxon>Alteromonadaceae</taxon>
        <taxon>Paraglaciecola</taxon>
    </lineage>
</organism>
<keyword evidence="2" id="KW-1185">Reference proteome</keyword>
<dbReference type="EMBL" id="CP047656">
    <property type="protein sequence ID" value="QHJ09979.1"/>
    <property type="molecule type" value="Genomic_DNA"/>
</dbReference>
<dbReference type="KEGG" id="pmes:FX988_00188"/>
<gene>
    <name evidence="1" type="ORF">FX988_00188</name>
</gene>
<reference evidence="1 2" key="1">
    <citation type="submission" date="2019-12" db="EMBL/GenBank/DDBJ databases">
        <title>Genome sequencing and assembly of endphytes of Porphyra tenera.</title>
        <authorList>
            <person name="Park J.M."/>
            <person name="Shin R."/>
            <person name="Jo S.H."/>
        </authorList>
    </citation>
    <scope>NUCLEOTIDE SEQUENCE [LARGE SCALE GENOMIC DNA]</scope>
    <source>
        <strain evidence="1 2">GPM4</strain>
    </source>
</reference>
<evidence type="ECO:0000313" key="2">
    <source>
        <dbReference type="Proteomes" id="UP000464524"/>
    </source>
</evidence>
<accession>A0A857JD77</accession>
<dbReference type="Proteomes" id="UP000464524">
    <property type="component" value="Chromosome"/>
</dbReference>
<protein>
    <submittedName>
        <fullName evidence="1">Uncharacterized protein</fullName>
    </submittedName>
</protein>
<name>A0A857JD77_9ALTE</name>
<dbReference type="AlphaFoldDB" id="A0A857JD77"/>
<sequence length="52" mass="5898">MLTVTSKMYSVPFLNEEEVPDYRKQLGFTSLILSFALQALLCTLKMVPGFLL</sequence>
<proteinExistence type="predicted"/>
<evidence type="ECO:0000313" key="1">
    <source>
        <dbReference type="EMBL" id="QHJ09979.1"/>
    </source>
</evidence>